<gene>
    <name evidence="3" type="ORF">N1851_022340</name>
</gene>
<dbReference type="Proteomes" id="UP001174136">
    <property type="component" value="Unassembled WGS sequence"/>
</dbReference>
<organism evidence="3 4">
    <name type="scientific">Merluccius polli</name>
    <name type="common">Benguela hake</name>
    <name type="synonym">Merluccius cadenati</name>
    <dbReference type="NCBI Taxonomy" id="89951"/>
    <lineage>
        <taxon>Eukaryota</taxon>
        <taxon>Metazoa</taxon>
        <taxon>Chordata</taxon>
        <taxon>Craniata</taxon>
        <taxon>Vertebrata</taxon>
        <taxon>Euteleostomi</taxon>
        <taxon>Actinopterygii</taxon>
        <taxon>Neopterygii</taxon>
        <taxon>Teleostei</taxon>
        <taxon>Neoteleostei</taxon>
        <taxon>Acanthomorphata</taxon>
        <taxon>Zeiogadaria</taxon>
        <taxon>Gadariae</taxon>
        <taxon>Gadiformes</taxon>
        <taxon>Gadoidei</taxon>
        <taxon>Merlucciidae</taxon>
        <taxon>Merluccius</taxon>
    </lineage>
</organism>
<accession>A0AA47MIB3</accession>
<proteinExistence type="predicted"/>
<protein>
    <submittedName>
        <fullName evidence="3">Uncharacterized protein</fullName>
    </submittedName>
</protein>
<keyword evidence="4" id="KW-1185">Reference proteome</keyword>
<sequence length="458" mass="50037">MYSSAQRNLVHSLTTNNTTQVHPTTINDGGGQVVIHEHKISSFMYLVSDLEASGSATRRQLEELQELTKGISTIISSHTLAELQSEHWKVVDFQTPEAPLTCPLLPQEAELVAMATRLAAGESQREALESRLDAEEAALETLKTESSGIAYIRLATAYISTQVQSVAIAYISIRIQSSCVLEGGLRSTQSLVEELHIQDTELLSGGWLQGSPHHPNTASPPNISDHMRRSVSLGSQQLSSLLPDHTSQLLRVETRVNISQSLLEHLKTQQNTGTPAEVQLTDKQEHNTDLEATGSATRRQLEELQELIKGISTIIPSRTLAELQSEHWKVVDFQTPEAPLTSQEAELVAMAARLATGESQREALESRLDAEEAALDTLKTESSGIASISTQVQSVAVAYISTRVQSGYVLEDGLRSTQSLVEELHIQDTELLSGGWLQGSPLHPNTASPPNISDRMRR</sequence>
<feature type="coiled-coil region" evidence="1">
    <location>
        <begin position="118"/>
        <end position="145"/>
    </location>
</feature>
<evidence type="ECO:0000256" key="1">
    <source>
        <dbReference type="SAM" id="Coils"/>
    </source>
</evidence>
<name>A0AA47MIB3_MERPO</name>
<evidence type="ECO:0000256" key="2">
    <source>
        <dbReference type="SAM" id="MobiDB-lite"/>
    </source>
</evidence>
<evidence type="ECO:0000313" key="3">
    <source>
        <dbReference type="EMBL" id="KAK0140670.1"/>
    </source>
</evidence>
<feature type="coiled-coil region" evidence="1">
    <location>
        <begin position="354"/>
        <end position="381"/>
    </location>
</feature>
<dbReference type="AlphaFoldDB" id="A0AA47MIB3"/>
<keyword evidence="1" id="KW-0175">Coiled coil</keyword>
<comment type="caution">
    <text evidence="3">The sequence shown here is derived from an EMBL/GenBank/DDBJ whole genome shotgun (WGS) entry which is preliminary data.</text>
</comment>
<evidence type="ECO:0000313" key="4">
    <source>
        <dbReference type="Proteomes" id="UP001174136"/>
    </source>
</evidence>
<feature type="region of interest" description="Disordered" evidence="2">
    <location>
        <begin position="435"/>
        <end position="458"/>
    </location>
</feature>
<dbReference type="EMBL" id="JAOPHQ010004035">
    <property type="protein sequence ID" value="KAK0140670.1"/>
    <property type="molecule type" value="Genomic_DNA"/>
</dbReference>
<reference evidence="3" key="1">
    <citation type="journal article" date="2023" name="Front. Mar. Sci.">
        <title>A new Merluccius polli reference genome to investigate the effects of global change in West African waters.</title>
        <authorList>
            <person name="Mateo J.L."/>
            <person name="Blanco-Fernandez C."/>
            <person name="Garcia-Vazquez E."/>
            <person name="Machado-Schiaffino G."/>
        </authorList>
    </citation>
    <scope>NUCLEOTIDE SEQUENCE</scope>
    <source>
        <strain evidence="3">C29</strain>
        <tissue evidence="3">Fin</tissue>
    </source>
</reference>